<keyword evidence="1" id="KW-0732">Signal</keyword>
<dbReference type="InterPro" id="IPR024278">
    <property type="entry name" value="DUF3823_N"/>
</dbReference>
<dbReference type="Gene3D" id="2.60.40.2060">
    <property type="match status" value="1"/>
</dbReference>
<keyword evidence="5" id="KW-1185">Reference proteome</keyword>
<dbReference type="Pfam" id="PF12866">
    <property type="entry name" value="DUF3823"/>
    <property type="match status" value="1"/>
</dbReference>
<dbReference type="PROSITE" id="PS51257">
    <property type="entry name" value="PROKAR_LIPOPROTEIN"/>
    <property type="match status" value="1"/>
</dbReference>
<evidence type="ECO:0008006" key="6">
    <source>
        <dbReference type="Google" id="ProtNLM"/>
    </source>
</evidence>
<organism evidence="4 5">
    <name type="scientific">Mariniphaga anaerophila</name>
    <dbReference type="NCBI Taxonomy" id="1484053"/>
    <lineage>
        <taxon>Bacteria</taxon>
        <taxon>Pseudomonadati</taxon>
        <taxon>Bacteroidota</taxon>
        <taxon>Bacteroidia</taxon>
        <taxon>Marinilabiliales</taxon>
        <taxon>Prolixibacteraceae</taxon>
        <taxon>Mariniphaga</taxon>
    </lineage>
</organism>
<gene>
    <name evidence="4" type="ORF">SAMN05444274_10161</name>
</gene>
<dbReference type="AlphaFoldDB" id="A0A1M4SKI4"/>
<name>A0A1M4SKI4_9BACT</name>
<feature type="domain" description="DUF3823" evidence="3">
    <location>
        <begin position="129"/>
        <end position="234"/>
    </location>
</feature>
<dbReference type="Pfam" id="PF18003">
    <property type="entry name" value="DUF3823_C"/>
    <property type="match status" value="1"/>
</dbReference>
<dbReference type="RefSeq" id="WP_217651520.1">
    <property type="nucleotide sequence ID" value="NZ_FQUM01000001.1"/>
</dbReference>
<accession>A0A1M4SKI4</accession>
<dbReference type="EMBL" id="FQUM01000001">
    <property type="protein sequence ID" value="SHE32711.1"/>
    <property type="molecule type" value="Genomic_DNA"/>
</dbReference>
<reference evidence="4 5" key="1">
    <citation type="submission" date="2016-11" db="EMBL/GenBank/DDBJ databases">
        <authorList>
            <person name="Jaros S."/>
            <person name="Januszkiewicz K."/>
            <person name="Wedrychowicz H."/>
        </authorList>
    </citation>
    <scope>NUCLEOTIDE SEQUENCE [LARGE SCALE GENOMIC DNA]</scope>
    <source>
        <strain evidence="4 5">DSM 26910</strain>
    </source>
</reference>
<dbReference type="STRING" id="1484053.SAMN05444274_10161"/>
<evidence type="ECO:0000313" key="4">
    <source>
        <dbReference type="EMBL" id="SHE32711.1"/>
    </source>
</evidence>
<feature type="signal peptide" evidence="1">
    <location>
        <begin position="1"/>
        <end position="24"/>
    </location>
</feature>
<dbReference type="InterPro" id="IPR041186">
    <property type="entry name" value="DUF3823_C"/>
</dbReference>
<dbReference type="Proteomes" id="UP000184164">
    <property type="component" value="Unassembled WGS sequence"/>
</dbReference>
<evidence type="ECO:0000259" key="3">
    <source>
        <dbReference type="Pfam" id="PF18003"/>
    </source>
</evidence>
<evidence type="ECO:0000313" key="5">
    <source>
        <dbReference type="Proteomes" id="UP000184164"/>
    </source>
</evidence>
<sequence>MKNNKEMKKYLIALTLCLSIFFMACDKDNFDGPNASFFGEIRDIDTGELIEQEAYHGSQIKYIEGGWANPQVQSMSFKEDGSFRNNLMFSGTYKIILDDGNFVPLDTIFDFNIKNGDNFYVFNAQPYIRILNASIEQEDNKIVARFTLEQTTIEDVRSYGLVVHTDAHVSHSISEVAKINKEIDRQIDLGGENFEIELDLSAYSDKMKKGNTYFFRVYANSRGGTSKYNYSAVKAITL</sequence>
<proteinExistence type="predicted"/>
<protein>
    <recommendedName>
        <fullName evidence="6">DUF3823 domain-containing protein</fullName>
    </recommendedName>
</protein>
<dbReference type="Gene3D" id="2.60.40.1120">
    <property type="entry name" value="Carboxypeptidase-like, regulatory domain"/>
    <property type="match status" value="1"/>
</dbReference>
<evidence type="ECO:0000256" key="1">
    <source>
        <dbReference type="SAM" id="SignalP"/>
    </source>
</evidence>
<evidence type="ECO:0000259" key="2">
    <source>
        <dbReference type="Pfam" id="PF12866"/>
    </source>
</evidence>
<feature type="chain" id="PRO_5012861042" description="DUF3823 domain-containing protein" evidence="1">
    <location>
        <begin position="25"/>
        <end position="238"/>
    </location>
</feature>
<feature type="domain" description="DUF3823" evidence="2">
    <location>
        <begin position="38"/>
        <end position="116"/>
    </location>
</feature>